<dbReference type="AlphaFoldDB" id="A0A1H5WT03"/>
<dbReference type="Proteomes" id="UP000236726">
    <property type="component" value="Unassembled WGS sequence"/>
</dbReference>
<keyword evidence="1" id="KW-1133">Transmembrane helix</keyword>
<dbReference type="EMBL" id="FNUL01000018">
    <property type="protein sequence ID" value="SEG02538.1"/>
    <property type="molecule type" value="Genomic_DNA"/>
</dbReference>
<proteinExistence type="predicted"/>
<accession>A0A1H5WT03</accession>
<reference evidence="2 3" key="1">
    <citation type="submission" date="2016-10" db="EMBL/GenBank/DDBJ databases">
        <authorList>
            <person name="de Groot N.N."/>
        </authorList>
    </citation>
    <scope>NUCLEOTIDE SEQUENCE [LARGE SCALE GENOMIC DNA]</scope>
    <source>
        <strain evidence="2 3">D15d</strain>
    </source>
</reference>
<organism evidence="2 3">
    <name type="scientific">Lachnospira multipara</name>
    <dbReference type="NCBI Taxonomy" id="28051"/>
    <lineage>
        <taxon>Bacteria</taxon>
        <taxon>Bacillati</taxon>
        <taxon>Bacillota</taxon>
        <taxon>Clostridia</taxon>
        <taxon>Lachnospirales</taxon>
        <taxon>Lachnospiraceae</taxon>
        <taxon>Lachnospira</taxon>
    </lineage>
</organism>
<gene>
    <name evidence="2" type="ORF">SAMN05216537_11823</name>
</gene>
<feature type="transmembrane region" description="Helical" evidence="1">
    <location>
        <begin position="6"/>
        <end position="27"/>
    </location>
</feature>
<keyword evidence="1" id="KW-0472">Membrane</keyword>
<protein>
    <recommendedName>
        <fullName evidence="4">DUF4352 domain-containing protein</fullName>
    </recommendedName>
</protein>
<evidence type="ECO:0000256" key="1">
    <source>
        <dbReference type="SAM" id="Phobius"/>
    </source>
</evidence>
<sequence>MKGNKVKIIAFIVIVAILVLWGIRVGYLARKYPSAKMVEVSIEDELVYKDIGYKVKNVRILSSKDIKELIEEYNLDESNYEEKGILVDLDVKNYSDETFTVSPANYLIGFNVFGGSMNLYDYFLLNEEFTNSSSRIVPGDTANVKMLFRYSEVLLGNKFSKFEDMDWGLIFSFYPIKYRIKLV</sequence>
<evidence type="ECO:0000313" key="3">
    <source>
        <dbReference type="Proteomes" id="UP000236726"/>
    </source>
</evidence>
<evidence type="ECO:0008006" key="4">
    <source>
        <dbReference type="Google" id="ProtNLM"/>
    </source>
</evidence>
<dbReference type="RefSeq" id="WP_103953413.1">
    <property type="nucleotide sequence ID" value="NZ_FNUL01000018.1"/>
</dbReference>
<evidence type="ECO:0000313" key="2">
    <source>
        <dbReference type="EMBL" id="SEG02538.1"/>
    </source>
</evidence>
<name>A0A1H5WT03_9FIRM</name>
<keyword evidence="1" id="KW-0812">Transmembrane</keyword>
<keyword evidence="3" id="KW-1185">Reference proteome</keyword>